<evidence type="ECO:0000256" key="1">
    <source>
        <dbReference type="SAM" id="MobiDB-lite"/>
    </source>
</evidence>
<comment type="caution">
    <text evidence="2">The sequence shown here is derived from an EMBL/GenBank/DDBJ whole genome shotgun (WGS) entry which is preliminary data.</text>
</comment>
<dbReference type="EMBL" id="JAGMUX010000002">
    <property type="protein sequence ID" value="KAH7266758.1"/>
    <property type="molecule type" value="Genomic_DNA"/>
</dbReference>
<evidence type="ECO:0000313" key="2">
    <source>
        <dbReference type="EMBL" id="KAH7266758.1"/>
    </source>
</evidence>
<feature type="compositionally biased region" description="Polar residues" evidence="1">
    <location>
        <begin position="1"/>
        <end position="13"/>
    </location>
</feature>
<gene>
    <name evidence="2" type="ORF">BKA55DRAFT_553215</name>
</gene>
<dbReference type="OrthoDB" id="392571at2759"/>
<keyword evidence="3" id="KW-1185">Reference proteome</keyword>
<name>A0A9P9KQP9_FUSRE</name>
<dbReference type="RefSeq" id="XP_046054578.1">
    <property type="nucleotide sequence ID" value="XM_046191507.1"/>
</dbReference>
<sequence length="144" mass="15682">MVTPSSPTVNESSRTTRDEDKGKTKPLFDEVVRLGMLFKTGSHRCPEGQSIVPRQVSFDSMPESGLTDEQLVEEFASIALKSSNSNPPNSFGISRRYYVPCCTRGSPLDTTTEPEYGGVFTPGGCLSNTVALLAARENIFLDQV</sequence>
<dbReference type="SUPFAM" id="SSF53383">
    <property type="entry name" value="PLP-dependent transferases"/>
    <property type="match status" value="1"/>
</dbReference>
<dbReference type="InterPro" id="IPR015424">
    <property type="entry name" value="PyrdxlP-dep_Trfase"/>
</dbReference>
<accession>A0A9P9KQP9</accession>
<organism evidence="2 3">
    <name type="scientific">Fusarium redolens</name>
    <dbReference type="NCBI Taxonomy" id="48865"/>
    <lineage>
        <taxon>Eukaryota</taxon>
        <taxon>Fungi</taxon>
        <taxon>Dikarya</taxon>
        <taxon>Ascomycota</taxon>
        <taxon>Pezizomycotina</taxon>
        <taxon>Sordariomycetes</taxon>
        <taxon>Hypocreomycetidae</taxon>
        <taxon>Hypocreales</taxon>
        <taxon>Nectriaceae</taxon>
        <taxon>Fusarium</taxon>
        <taxon>Fusarium redolens species complex</taxon>
    </lineage>
</organism>
<dbReference type="GeneID" id="70221461"/>
<evidence type="ECO:0000313" key="3">
    <source>
        <dbReference type="Proteomes" id="UP000720189"/>
    </source>
</evidence>
<dbReference type="Proteomes" id="UP000720189">
    <property type="component" value="Unassembled WGS sequence"/>
</dbReference>
<feature type="region of interest" description="Disordered" evidence="1">
    <location>
        <begin position="1"/>
        <end position="26"/>
    </location>
</feature>
<dbReference type="AlphaFoldDB" id="A0A9P9KQP9"/>
<proteinExistence type="predicted"/>
<reference evidence="2" key="1">
    <citation type="journal article" date="2021" name="Nat. Commun.">
        <title>Genetic determinants of endophytism in the Arabidopsis root mycobiome.</title>
        <authorList>
            <person name="Mesny F."/>
            <person name="Miyauchi S."/>
            <person name="Thiergart T."/>
            <person name="Pickel B."/>
            <person name="Atanasova L."/>
            <person name="Karlsson M."/>
            <person name="Huettel B."/>
            <person name="Barry K.W."/>
            <person name="Haridas S."/>
            <person name="Chen C."/>
            <person name="Bauer D."/>
            <person name="Andreopoulos W."/>
            <person name="Pangilinan J."/>
            <person name="LaButti K."/>
            <person name="Riley R."/>
            <person name="Lipzen A."/>
            <person name="Clum A."/>
            <person name="Drula E."/>
            <person name="Henrissat B."/>
            <person name="Kohler A."/>
            <person name="Grigoriev I.V."/>
            <person name="Martin F.M."/>
            <person name="Hacquard S."/>
        </authorList>
    </citation>
    <scope>NUCLEOTIDE SEQUENCE</scope>
    <source>
        <strain evidence="2">MPI-CAGE-AT-0023</strain>
    </source>
</reference>
<protein>
    <submittedName>
        <fullName evidence="2">Uncharacterized protein</fullName>
    </submittedName>
</protein>
<feature type="compositionally biased region" description="Basic and acidic residues" evidence="1">
    <location>
        <begin position="14"/>
        <end position="26"/>
    </location>
</feature>